<sequence length="253" mass="26886">MLRQTVLAVSLSVALSAAHAQEAQSSTNQALVNESFESGTALPSDWTLTAWQPNISTATVEVVSAADGQQVLHLSSNKPNHVRVNKTIAVEPNQTYLFQAKVKARGANPDKLAAVIGVEGVYDVSETVRSDGNWQLRQVYIKSNDAKEIQLLLGLGHFGNENQGEAWFDAVSLEKVAEIPAGAKVLEMPRSQAKTENVTAALSPAAQGKAAPWLMLVGSTLVLSVIGMGLAMVLMRRNVISKDGSKDDVKGAA</sequence>
<dbReference type="Proteomes" id="UP000510822">
    <property type="component" value="Chromosome"/>
</dbReference>
<reference evidence="5 6" key="1">
    <citation type="journal article" date="2016" name="Int. J. Syst. Evol. Microbiol.">
        <title>Chitinibacter fontanus sp. nov., isolated from a spring.</title>
        <authorList>
            <person name="Sheu S.Y."/>
            <person name="Li Y.S."/>
            <person name="Young C.C."/>
            <person name="Chen W.M."/>
        </authorList>
    </citation>
    <scope>NUCLEOTIDE SEQUENCE [LARGE SCALE GENOMIC DNA]</scope>
    <source>
        <strain evidence="5 6">STM-7</strain>
    </source>
</reference>
<keyword evidence="2" id="KW-1133">Transmembrane helix</keyword>
<evidence type="ECO:0000313" key="6">
    <source>
        <dbReference type="Proteomes" id="UP000510822"/>
    </source>
</evidence>
<name>A0A7D5VAB9_9NEIS</name>
<dbReference type="InterPro" id="IPR003305">
    <property type="entry name" value="CenC_carb-bd"/>
</dbReference>
<dbReference type="SUPFAM" id="SSF49785">
    <property type="entry name" value="Galactose-binding domain-like"/>
    <property type="match status" value="1"/>
</dbReference>
<dbReference type="EMBL" id="CP058952">
    <property type="protein sequence ID" value="QLI81975.1"/>
    <property type="molecule type" value="Genomic_DNA"/>
</dbReference>
<dbReference type="Gene3D" id="2.60.120.260">
    <property type="entry name" value="Galactose-binding domain-like"/>
    <property type="match status" value="1"/>
</dbReference>
<feature type="domain" description="CBM-cenC" evidence="4">
    <location>
        <begin position="29"/>
        <end position="135"/>
    </location>
</feature>
<gene>
    <name evidence="5" type="ORF">HZU75_10775</name>
</gene>
<dbReference type="RefSeq" id="WP_180306065.1">
    <property type="nucleotide sequence ID" value="NZ_CP058952.1"/>
</dbReference>
<evidence type="ECO:0000256" key="3">
    <source>
        <dbReference type="SAM" id="SignalP"/>
    </source>
</evidence>
<proteinExistence type="predicted"/>
<dbReference type="Pfam" id="PF02018">
    <property type="entry name" value="CBM_4_9"/>
    <property type="match status" value="1"/>
</dbReference>
<protein>
    <submittedName>
        <fullName evidence="5">Carbohydrate binding domain-containing protein</fullName>
    </submittedName>
</protein>
<feature type="transmembrane region" description="Helical" evidence="2">
    <location>
        <begin position="213"/>
        <end position="235"/>
    </location>
</feature>
<feature type="chain" id="PRO_5028934155" evidence="3">
    <location>
        <begin position="21"/>
        <end position="253"/>
    </location>
</feature>
<evidence type="ECO:0000313" key="5">
    <source>
        <dbReference type="EMBL" id="QLI81975.1"/>
    </source>
</evidence>
<keyword evidence="1" id="KW-0378">Hydrolase</keyword>
<keyword evidence="2" id="KW-0812">Transmembrane</keyword>
<accession>A0A7D5VAB9</accession>
<feature type="signal peptide" evidence="3">
    <location>
        <begin position="1"/>
        <end position="20"/>
    </location>
</feature>
<dbReference type="GO" id="GO:0016798">
    <property type="term" value="F:hydrolase activity, acting on glycosyl bonds"/>
    <property type="evidence" value="ECO:0007669"/>
    <property type="project" value="InterPro"/>
</dbReference>
<keyword evidence="3" id="KW-0732">Signal</keyword>
<keyword evidence="6" id="KW-1185">Reference proteome</keyword>
<dbReference type="InterPro" id="IPR008979">
    <property type="entry name" value="Galactose-bd-like_sf"/>
</dbReference>
<keyword evidence="2" id="KW-0472">Membrane</keyword>
<dbReference type="KEGG" id="cfon:HZU75_10775"/>
<evidence type="ECO:0000256" key="2">
    <source>
        <dbReference type="SAM" id="Phobius"/>
    </source>
</evidence>
<dbReference type="AlphaFoldDB" id="A0A7D5VAB9"/>
<evidence type="ECO:0000256" key="1">
    <source>
        <dbReference type="ARBA" id="ARBA00022801"/>
    </source>
</evidence>
<organism evidence="5 6">
    <name type="scientific">Chitinibacter fontanus</name>
    <dbReference type="NCBI Taxonomy" id="1737446"/>
    <lineage>
        <taxon>Bacteria</taxon>
        <taxon>Pseudomonadati</taxon>
        <taxon>Pseudomonadota</taxon>
        <taxon>Betaproteobacteria</taxon>
        <taxon>Neisseriales</taxon>
        <taxon>Chitinibacteraceae</taxon>
        <taxon>Chitinibacter</taxon>
    </lineage>
</organism>
<evidence type="ECO:0000259" key="4">
    <source>
        <dbReference type="Pfam" id="PF02018"/>
    </source>
</evidence>